<dbReference type="InterPro" id="IPR000551">
    <property type="entry name" value="MerR-type_HTH_dom"/>
</dbReference>
<dbReference type="EMBL" id="JAAGWZ010000002">
    <property type="protein sequence ID" value="NEM91484.1"/>
    <property type="molecule type" value="Genomic_DNA"/>
</dbReference>
<name>A0A7C9TRQ2_9MICO</name>
<dbReference type="PROSITE" id="PS50937">
    <property type="entry name" value="HTH_MERR_2"/>
    <property type="match status" value="1"/>
</dbReference>
<organism evidence="3 4">
    <name type="scientific">Galbitalea soli</name>
    <dbReference type="NCBI Taxonomy" id="1268042"/>
    <lineage>
        <taxon>Bacteria</taxon>
        <taxon>Bacillati</taxon>
        <taxon>Actinomycetota</taxon>
        <taxon>Actinomycetes</taxon>
        <taxon>Micrococcales</taxon>
        <taxon>Microbacteriaceae</taxon>
        <taxon>Galbitalea</taxon>
    </lineage>
</organism>
<dbReference type="Gene3D" id="1.10.1660.10">
    <property type="match status" value="1"/>
</dbReference>
<reference evidence="3 4" key="1">
    <citation type="journal article" date="2014" name="Int. J. Syst. Evol. Microbiol.">
        <title>Description of Galbitalea soli gen. nov., sp. nov., and Frondihabitans sucicola sp. nov.</title>
        <authorList>
            <person name="Kim S.J."/>
            <person name="Lim J.M."/>
            <person name="Ahn J.H."/>
            <person name="Weon H.Y."/>
            <person name="Hamada M."/>
            <person name="Suzuki K."/>
            <person name="Ahn T.Y."/>
            <person name="Kwon S.W."/>
        </authorList>
    </citation>
    <scope>NUCLEOTIDE SEQUENCE [LARGE SCALE GENOMIC DNA]</scope>
    <source>
        <strain evidence="3 4">NBRC 108727</strain>
    </source>
</reference>
<feature type="domain" description="HTH merR-type" evidence="2">
    <location>
        <begin position="1"/>
        <end position="68"/>
    </location>
</feature>
<accession>A0A7C9TRQ2</accession>
<comment type="caution">
    <text evidence="3">The sequence shown here is derived from an EMBL/GenBank/DDBJ whole genome shotgun (WGS) entry which is preliminary data.</text>
</comment>
<dbReference type="GO" id="GO:0003677">
    <property type="term" value="F:DNA binding"/>
    <property type="evidence" value="ECO:0007669"/>
    <property type="project" value="InterPro"/>
</dbReference>
<dbReference type="Pfam" id="PF13411">
    <property type="entry name" value="MerR_1"/>
    <property type="match status" value="1"/>
</dbReference>
<evidence type="ECO:0000259" key="2">
    <source>
        <dbReference type="PROSITE" id="PS50937"/>
    </source>
</evidence>
<dbReference type="InterPro" id="IPR009061">
    <property type="entry name" value="DNA-bd_dom_put_sf"/>
</dbReference>
<dbReference type="GO" id="GO:0006355">
    <property type="term" value="P:regulation of DNA-templated transcription"/>
    <property type="evidence" value="ECO:0007669"/>
    <property type="project" value="InterPro"/>
</dbReference>
<dbReference type="AlphaFoldDB" id="A0A7C9TRQ2"/>
<dbReference type="SUPFAM" id="SSF46955">
    <property type="entry name" value="Putative DNA-binding domain"/>
    <property type="match status" value="1"/>
</dbReference>
<dbReference type="Proteomes" id="UP000479756">
    <property type="component" value="Unassembled WGS sequence"/>
</dbReference>
<evidence type="ECO:0000313" key="3">
    <source>
        <dbReference type="EMBL" id="NEM91484.1"/>
    </source>
</evidence>
<dbReference type="SMART" id="SM00422">
    <property type="entry name" value="HTH_MERR"/>
    <property type="match status" value="1"/>
</dbReference>
<gene>
    <name evidence="3" type="ORF">G3T37_08950</name>
</gene>
<feature type="compositionally biased region" description="Low complexity" evidence="1">
    <location>
        <begin position="102"/>
        <end position="122"/>
    </location>
</feature>
<protein>
    <submittedName>
        <fullName evidence="3">MerR family transcriptional regulator</fullName>
    </submittedName>
</protein>
<feature type="region of interest" description="Disordered" evidence="1">
    <location>
        <begin position="102"/>
        <end position="125"/>
    </location>
</feature>
<evidence type="ECO:0000256" key="1">
    <source>
        <dbReference type="SAM" id="MobiDB-lite"/>
    </source>
</evidence>
<dbReference type="PRINTS" id="PR00040">
    <property type="entry name" value="HTHMERR"/>
</dbReference>
<proteinExistence type="predicted"/>
<sequence length="239" mass="24773">MSELSGRSGVAIPTIKFYVREGLLAHGVLTSPNQAQYDDSHVERLRLIRALVEVGGLSVASVREVLAAMDRSGPEEVLSATHRAMAERAAVPAGSAAALRGSAAAPAGTAPAPKGGATAAEPSAGESELRAFLEGGGYTIRADNPGIAQAGRVLDAYLALGHDELVELLPEYLIAAIAVAQADRAVLDFVDGRQARVAAGMLGTVLGDALFAGLRQLAQEHVAEQHRRDSRRTPGEGRA</sequence>
<keyword evidence="4" id="KW-1185">Reference proteome</keyword>
<evidence type="ECO:0000313" key="4">
    <source>
        <dbReference type="Proteomes" id="UP000479756"/>
    </source>
</evidence>